<accession>A0ABD5H5S0</accession>
<dbReference type="Proteomes" id="UP001269984">
    <property type="component" value="Unassembled WGS sequence"/>
</dbReference>
<dbReference type="EMBL" id="JAWPAZ010000007">
    <property type="protein sequence ID" value="MDW2635897.1"/>
    <property type="molecule type" value="Genomic_DNA"/>
</dbReference>
<sequence>MPLKKGRSKKVIGENIATEIKAGKPKDQAIAIAMNKAGKKKKKGAK</sequence>
<evidence type="ECO:0000313" key="1">
    <source>
        <dbReference type="EMBL" id="MDW2635897.1"/>
    </source>
</evidence>
<reference evidence="1 2" key="1">
    <citation type="submission" date="2023-10" db="EMBL/GenBank/DDBJ databases">
        <title>Fecal carriage and genetic characteristics of carbapenem-resistant Enterobacterales among healthy adults from four provinces of China.</title>
        <authorList>
            <person name="Li Y."/>
            <person name="Zhang R."/>
        </authorList>
    </citation>
    <scope>NUCLEOTIDE SEQUENCE [LARGE SCALE GENOMIC DNA]</scope>
    <source>
        <strain evidence="1 2">HN-71</strain>
    </source>
</reference>
<gene>
    <name evidence="1" type="ORF">RYZ90_18795</name>
</gene>
<dbReference type="AlphaFoldDB" id="A0ABD5H5S0"/>
<protein>
    <submittedName>
        <fullName evidence="1">Uncharacterized protein</fullName>
    </submittedName>
</protein>
<dbReference type="RefSeq" id="WP_318061758.1">
    <property type="nucleotide sequence ID" value="NZ_JAWPAZ010000007.1"/>
</dbReference>
<evidence type="ECO:0000313" key="2">
    <source>
        <dbReference type="Proteomes" id="UP001269984"/>
    </source>
</evidence>
<proteinExistence type="predicted"/>
<organism evidence="1 2">
    <name type="scientific">Citrobacter portucalensis</name>
    <dbReference type="NCBI Taxonomy" id="1639133"/>
    <lineage>
        <taxon>Bacteria</taxon>
        <taxon>Pseudomonadati</taxon>
        <taxon>Pseudomonadota</taxon>
        <taxon>Gammaproteobacteria</taxon>
        <taxon>Enterobacterales</taxon>
        <taxon>Enterobacteriaceae</taxon>
        <taxon>Citrobacter</taxon>
        <taxon>Citrobacter freundii complex</taxon>
    </lineage>
</organism>
<name>A0ABD5H5S0_9ENTR</name>
<comment type="caution">
    <text evidence="1">The sequence shown here is derived from an EMBL/GenBank/DDBJ whole genome shotgun (WGS) entry which is preliminary data.</text>
</comment>